<reference evidence="2 3" key="1">
    <citation type="submission" date="2018-11" db="EMBL/GenBank/DDBJ databases">
        <authorList>
            <consortium name="Pathogen Informatics"/>
        </authorList>
    </citation>
    <scope>NUCLEOTIDE SEQUENCE [LARGE SCALE GENOMIC DNA]</scope>
</reference>
<organism evidence="2 3">
    <name type="scientific">Cylicostephanus goldi</name>
    <name type="common">Nematode worm</name>
    <dbReference type="NCBI Taxonomy" id="71465"/>
    <lineage>
        <taxon>Eukaryota</taxon>
        <taxon>Metazoa</taxon>
        <taxon>Ecdysozoa</taxon>
        <taxon>Nematoda</taxon>
        <taxon>Chromadorea</taxon>
        <taxon>Rhabditida</taxon>
        <taxon>Rhabditina</taxon>
        <taxon>Rhabditomorpha</taxon>
        <taxon>Strongyloidea</taxon>
        <taxon>Strongylidae</taxon>
        <taxon>Cylicostephanus</taxon>
    </lineage>
</organism>
<keyword evidence="3" id="KW-1185">Reference proteome</keyword>
<keyword evidence="1" id="KW-0732">Signal</keyword>
<protein>
    <recommendedName>
        <fullName evidence="4">Transmembrane protein</fullName>
    </recommendedName>
</protein>
<proteinExistence type="predicted"/>
<dbReference type="AlphaFoldDB" id="A0A3P6RZB1"/>
<feature type="chain" id="PRO_5018134744" description="Transmembrane protein" evidence="1">
    <location>
        <begin position="29"/>
        <end position="105"/>
    </location>
</feature>
<accession>A0A3P6RZB1</accession>
<evidence type="ECO:0000313" key="2">
    <source>
        <dbReference type="EMBL" id="VDK48521.1"/>
    </source>
</evidence>
<evidence type="ECO:0000313" key="3">
    <source>
        <dbReference type="Proteomes" id="UP000271889"/>
    </source>
</evidence>
<sequence>MVSRQTMTTSLRLVVSILATSLLCAVSARPHDHDSSASAEIARPPHDPETSYPIAEGAGTVVGGAVGVAKGAGTVVAEAAGTVKNGTVEAAKTVGGWIGKLVKFF</sequence>
<name>A0A3P6RZB1_CYLGO</name>
<feature type="signal peptide" evidence="1">
    <location>
        <begin position="1"/>
        <end position="28"/>
    </location>
</feature>
<dbReference type="Proteomes" id="UP000271889">
    <property type="component" value="Unassembled WGS sequence"/>
</dbReference>
<dbReference type="EMBL" id="UYRV01002349">
    <property type="protein sequence ID" value="VDK48521.1"/>
    <property type="molecule type" value="Genomic_DNA"/>
</dbReference>
<evidence type="ECO:0008006" key="4">
    <source>
        <dbReference type="Google" id="ProtNLM"/>
    </source>
</evidence>
<evidence type="ECO:0000256" key="1">
    <source>
        <dbReference type="SAM" id="SignalP"/>
    </source>
</evidence>
<gene>
    <name evidence="2" type="ORF">CGOC_LOCUS1300</name>
</gene>